<keyword evidence="3" id="KW-1185">Reference proteome</keyword>
<organism evidence="2 3">
    <name type="scientific">Giardia intestinalis (strain ATCC 50803 / WB clone C6)</name>
    <name type="common">Giardia lamblia</name>
    <dbReference type="NCBI Taxonomy" id="184922"/>
    <lineage>
        <taxon>Eukaryota</taxon>
        <taxon>Metamonada</taxon>
        <taxon>Diplomonadida</taxon>
        <taxon>Hexamitidae</taxon>
        <taxon>Giardiinae</taxon>
        <taxon>Giardia</taxon>
    </lineage>
</organism>
<dbReference type="VEuPathDB" id="GiardiaDB:GL50803_7411"/>
<name>D3KI83_GIAIC</name>
<proteinExistence type="predicted"/>
<evidence type="ECO:0000256" key="1">
    <source>
        <dbReference type="SAM" id="MobiDB-lite"/>
    </source>
</evidence>
<dbReference type="HOGENOM" id="CLU_457478_0_0_1"/>
<comment type="caution">
    <text evidence="2">The sequence shown here is derived from an EMBL/GenBank/DDBJ whole genome shotgun (WGS) entry which is preliminary data.</text>
</comment>
<evidence type="ECO:0000313" key="2">
    <source>
        <dbReference type="EMBL" id="KAE8301716.1"/>
    </source>
</evidence>
<protein>
    <submittedName>
        <fullName evidence="2">Uncharacterized protein</fullName>
    </submittedName>
</protein>
<accession>D3KI83</accession>
<feature type="region of interest" description="Disordered" evidence="1">
    <location>
        <begin position="572"/>
        <end position="597"/>
    </location>
</feature>
<dbReference type="OMA" id="QCEGICI"/>
<gene>
    <name evidence="2" type="ORF">GL50803_007411</name>
</gene>
<evidence type="ECO:0000313" key="3">
    <source>
        <dbReference type="Proteomes" id="UP000001548"/>
    </source>
</evidence>
<dbReference type="EMBL" id="AACB03000005">
    <property type="protein sequence ID" value="KAE8301716.1"/>
    <property type="molecule type" value="Genomic_DNA"/>
</dbReference>
<sequence length="597" mass="66748">MSYGRRGFPRNRRLFGPGQLHKDLRTHEPLHIMIQHHQARPEKEEQIAPYTPHNGLRFQQQQQQAHAQKEKGLILSTHFVDQSALAVYSFGDYVLVWNGGNRVLFRNIAQRNSEADSQYNSLLLPTFSDAMVTSIAFCDSYLFYSTTTAIYALQITGAIGPVHAQVVCLARKQSADPGPLHGLTVHKTENLYVITIAAGYGVRYLPERGEYFSSPSFIILYEVSSMMLKNSSASNSNLSLDYSSEPLELSSSIHAYKYVLNQPIFAITTAIDHGAPSFFREAHLQGSKCQSSHPDVWPYSLSCNQLKLYEEASFLKICVSTATMQPMQSMQPEILVITFLINLRDNSLGLDDDQDVVFLRIWHLPFINRSTGITLDTLYPAKDPLALSDDGSWLLCWSSATRTKHALWILAFDVSFSSLIATDIHGGGIPFYQFSLPCPIAGQLGLAPPAMLQLSSTNFSSTRSFHMLCRNGDSTAFYTLSIPRPRRSFSVHPQRIGAQSQPVLMRIDKAYTSPEVSPGSQIISFAFYRYLYCGFQNESQRQCEGICILWSDGSLSLARAYQACPSHTVSSTGQQFRKKQPYNSTRPGGPLTIVTQQ</sequence>
<dbReference type="AlphaFoldDB" id="D3KI83"/>
<dbReference type="Proteomes" id="UP000001548">
    <property type="component" value="Unassembled WGS sequence"/>
</dbReference>
<feature type="compositionally biased region" description="Polar residues" evidence="1">
    <location>
        <begin position="572"/>
        <end position="586"/>
    </location>
</feature>
<reference evidence="2 3" key="1">
    <citation type="journal article" date="2007" name="Science">
        <title>Genomic minimalism in the early diverging intestinal parasite Giardia lamblia.</title>
        <authorList>
            <person name="Morrison H.G."/>
            <person name="McArthur A.G."/>
            <person name="Gillin F.D."/>
            <person name="Aley S.B."/>
            <person name="Adam R.D."/>
            <person name="Olsen G.J."/>
            <person name="Best A.A."/>
            <person name="Cande W.Z."/>
            <person name="Chen F."/>
            <person name="Cipriano M.J."/>
            <person name="Davids B.J."/>
            <person name="Dawson S.C."/>
            <person name="Elmendorf H.G."/>
            <person name="Hehl A.B."/>
            <person name="Holder M.E."/>
            <person name="Huse S.M."/>
            <person name="Kim U.U."/>
            <person name="Lasek-Nesselquist E."/>
            <person name="Manning G."/>
            <person name="Nigam A."/>
            <person name="Nixon J.E."/>
            <person name="Palm D."/>
            <person name="Passamaneck N.E."/>
            <person name="Prabhu A."/>
            <person name="Reich C.I."/>
            <person name="Reiner D.S."/>
            <person name="Samuelson J."/>
            <person name="Svard S.G."/>
            <person name="Sogin M.L."/>
        </authorList>
    </citation>
    <scope>NUCLEOTIDE SEQUENCE [LARGE SCALE GENOMIC DNA]</scope>
    <source>
        <strain evidence="2 3">WB C6</strain>
    </source>
</reference>